<dbReference type="SUPFAM" id="SSF50104">
    <property type="entry name" value="Translation proteins SH3-like domain"/>
    <property type="match status" value="1"/>
</dbReference>
<keyword evidence="5" id="KW-0472">Membrane</keyword>
<comment type="caution">
    <text evidence="8">The sequence shown here is derived from an EMBL/GenBank/DDBJ whole genome shotgun (WGS) entry which is preliminary data.</text>
</comment>
<feature type="region of interest" description="Disordered" evidence="4">
    <location>
        <begin position="288"/>
        <end position="334"/>
    </location>
</feature>
<gene>
    <name evidence="8" type="ORF">ADUPG1_013039</name>
</gene>
<feature type="compositionally biased region" description="Basic residues" evidence="4">
    <location>
        <begin position="314"/>
        <end position="326"/>
    </location>
</feature>
<evidence type="ECO:0000256" key="5">
    <source>
        <dbReference type="SAM" id="Phobius"/>
    </source>
</evidence>
<keyword evidence="5" id="KW-0812">Transmembrane</keyword>
<dbReference type="SMART" id="SM01382">
    <property type="entry name" value="Ribosomal_L2_C"/>
    <property type="match status" value="1"/>
</dbReference>
<proteinExistence type="inferred from homology"/>
<dbReference type="InterPro" id="IPR002171">
    <property type="entry name" value="Ribosomal_uL2"/>
</dbReference>
<dbReference type="InterPro" id="IPR014726">
    <property type="entry name" value="Ribosomal_uL2_dom3"/>
</dbReference>
<feature type="domain" description="Large ribosomal subunit protein uL2 C-terminal" evidence="6">
    <location>
        <begin position="96"/>
        <end position="231"/>
    </location>
</feature>
<dbReference type="GO" id="GO:0005840">
    <property type="term" value="C:ribosome"/>
    <property type="evidence" value="ECO:0007669"/>
    <property type="project" value="UniProtKB-KW"/>
</dbReference>
<feature type="compositionally biased region" description="Basic and acidic residues" evidence="4">
    <location>
        <begin position="399"/>
        <end position="418"/>
    </location>
</feature>
<evidence type="ECO:0000259" key="7">
    <source>
        <dbReference type="SMART" id="SM01383"/>
    </source>
</evidence>
<feature type="domain" description="Large ribosomal subunit protein uL2 RNA-binding" evidence="7">
    <location>
        <begin position="11"/>
        <end position="90"/>
    </location>
</feature>
<dbReference type="EMBL" id="BQXS01012587">
    <property type="protein sequence ID" value="GKT25438.1"/>
    <property type="molecule type" value="Genomic_DNA"/>
</dbReference>
<dbReference type="Pfam" id="PF03947">
    <property type="entry name" value="Ribosomal_L2_C"/>
    <property type="match status" value="1"/>
</dbReference>
<evidence type="ECO:0000313" key="9">
    <source>
        <dbReference type="Proteomes" id="UP001057375"/>
    </source>
</evidence>
<feature type="compositionally biased region" description="Basic and acidic residues" evidence="4">
    <location>
        <begin position="294"/>
        <end position="313"/>
    </location>
</feature>
<sequence>MGRTIRVQRKGKSGLFKAHVHKRKGAARLRVSDFSERHGFVAGTVKEIIHDPGRGAPLARVAFRHNFKYKKDTQTFVAVEGSFTGQAIRCGAKAPLKIGNVLPLHKIPEGTLICAVEDKVGDRGTLARSSGCYAVVVNQNAETKRTRVRLPSGEKKILSSASRAIVGVVAGGGRTEKPMLKAGNSYHKYKNKRRCWPVVRGVAMDPVYHPHGGGNHQHCSSSTCVGRRYAPGQKVGLIAARQTGYGGKKKLKDLRIIFGELTSKVPKKTFTKSEIIPAILDIQKTYTAGKRRHGPAEDSTEKKHSPYFHDRSNQRKLHHHISKNKKIPTEQVSKKQETTFSFGTPIVSKKEKKKKLKDLRIIFGELTSKVPKKTFTKSEIIPAILDIQKTYTAGKRRHGPAEDSTEKKHSPYFHDRSNQRKLHHHISKNKKIPTEQVSKKQETTFSFGTPIVSKKEKKKTINSKLSMKIVPTSDKSISPGSQTLFAFGSIMFNPSQEPTFVEKDFNPSRTIPIEIPSDSSPHVPSIKIKSTSICQMKDIPCDLEKVAQHPKDTRIPTQNKKSSPILEYSTLNPASIQSNPVIEKNNITLPDIANQDDTCECKIEHRDVSGIESDKSETSGEIHPHLHDIGGSLCECSDSSFFSACSPPPPPPLLLPQSEKIRTHKISSHHPSSIDEHEYIEIIYENSDSFDGTNPLMDGYETSIISGSSSGDDILISNEIIHKHPKDQKKSSNSVLFFFLFVSTFAILVYFALEIREIKNALDFHSG</sequence>
<reference evidence="8" key="1">
    <citation type="submission" date="2022-03" db="EMBL/GenBank/DDBJ databases">
        <title>Draft genome sequence of Aduncisulcus paluster, a free-living microaerophilic Fornicata.</title>
        <authorList>
            <person name="Yuyama I."/>
            <person name="Kume K."/>
            <person name="Tamura T."/>
            <person name="Inagaki Y."/>
            <person name="Hashimoto T."/>
        </authorList>
    </citation>
    <scope>NUCLEOTIDE SEQUENCE</scope>
    <source>
        <strain evidence="8">NY0171</strain>
    </source>
</reference>
<dbReference type="Proteomes" id="UP001057375">
    <property type="component" value="Unassembled WGS sequence"/>
</dbReference>
<accession>A0ABQ5K572</accession>
<name>A0ABQ5K572_9EUKA</name>
<dbReference type="InterPro" id="IPR022666">
    <property type="entry name" value="Ribosomal_uL2_RNA-bd_dom"/>
</dbReference>
<evidence type="ECO:0000256" key="4">
    <source>
        <dbReference type="SAM" id="MobiDB-lite"/>
    </source>
</evidence>
<feature type="compositionally biased region" description="Basic residues" evidence="4">
    <location>
        <begin position="419"/>
        <end position="431"/>
    </location>
</feature>
<organism evidence="8 9">
    <name type="scientific">Aduncisulcus paluster</name>
    <dbReference type="NCBI Taxonomy" id="2918883"/>
    <lineage>
        <taxon>Eukaryota</taxon>
        <taxon>Metamonada</taxon>
        <taxon>Carpediemonas-like organisms</taxon>
        <taxon>Aduncisulcus</taxon>
    </lineage>
</organism>
<keyword evidence="9" id="KW-1185">Reference proteome</keyword>
<comment type="similarity">
    <text evidence="1">Belongs to the universal ribosomal protein uL2 family.</text>
</comment>
<evidence type="ECO:0000256" key="3">
    <source>
        <dbReference type="ARBA" id="ARBA00023274"/>
    </source>
</evidence>
<evidence type="ECO:0000313" key="8">
    <source>
        <dbReference type="EMBL" id="GKT25438.1"/>
    </source>
</evidence>
<dbReference type="InterPro" id="IPR022669">
    <property type="entry name" value="Ribosomal_uL2_C"/>
</dbReference>
<dbReference type="SMART" id="SM01383">
    <property type="entry name" value="Ribosomal_L2"/>
    <property type="match status" value="1"/>
</dbReference>
<dbReference type="Gene3D" id="2.40.50.140">
    <property type="entry name" value="Nucleic acid-binding proteins"/>
    <property type="match status" value="1"/>
</dbReference>
<dbReference type="PANTHER" id="PTHR13691:SF16">
    <property type="entry name" value="LARGE RIBOSOMAL SUBUNIT PROTEIN UL2"/>
    <property type="match status" value="1"/>
</dbReference>
<feature type="transmembrane region" description="Helical" evidence="5">
    <location>
        <begin position="735"/>
        <end position="753"/>
    </location>
</feature>
<dbReference type="InterPro" id="IPR008991">
    <property type="entry name" value="Translation_prot_SH3-like_sf"/>
</dbReference>
<keyword evidence="3" id="KW-0687">Ribonucleoprotein</keyword>
<protein>
    <submittedName>
        <fullName evidence="8">60S ribosomal protein L8</fullName>
    </submittedName>
</protein>
<dbReference type="PANTHER" id="PTHR13691">
    <property type="entry name" value="RIBOSOMAL PROTEIN L2"/>
    <property type="match status" value="1"/>
</dbReference>
<evidence type="ECO:0000256" key="2">
    <source>
        <dbReference type="ARBA" id="ARBA00022980"/>
    </source>
</evidence>
<keyword evidence="2 8" id="KW-0689">Ribosomal protein</keyword>
<dbReference type="Gene3D" id="2.30.30.30">
    <property type="match status" value="1"/>
</dbReference>
<feature type="region of interest" description="Disordered" evidence="4">
    <location>
        <begin position="393"/>
        <end position="440"/>
    </location>
</feature>
<dbReference type="SUPFAM" id="SSF50249">
    <property type="entry name" value="Nucleic acid-binding proteins"/>
    <property type="match status" value="1"/>
</dbReference>
<dbReference type="Pfam" id="PF00181">
    <property type="entry name" value="Ribosomal_L2_N"/>
    <property type="match status" value="1"/>
</dbReference>
<keyword evidence="5" id="KW-1133">Transmembrane helix</keyword>
<evidence type="ECO:0000259" key="6">
    <source>
        <dbReference type="SMART" id="SM01382"/>
    </source>
</evidence>
<dbReference type="NCBIfam" id="NF007180">
    <property type="entry name" value="PRK09612.1"/>
    <property type="match status" value="1"/>
</dbReference>
<dbReference type="InterPro" id="IPR014722">
    <property type="entry name" value="Rib_uL2_dom2"/>
</dbReference>
<dbReference type="InterPro" id="IPR023672">
    <property type="entry name" value="Ribosomal_uL2_arc_euk"/>
</dbReference>
<dbReference type="InterPro" id="IPR012340">
    <property type="entry name" value="NA-bd_OB-fold"/>
</dbReference>
<dbReference type="Gene3D" id="4.10.950.10">
    <property type="entry name" value="Ribosomal protein L2, domain 3"/>
    <property type="match status" value="1"/>
</dbReference>
<evidence type="ECO:0000256" key="1">
    <source>
        <dbReference type="ARBA" id="ARBA00005636"/>
    </source>
</evidence>